<evidence type="ECO:0000313" key="3">
    <source>
        <dbReference type="EMBL" id="MSC33666.1"/>
    </source>
</evidence>
<evidence type="ECO:0000313" key="4">
    <source>
        <dbReference type="Proteomes" id="UP000433575"/>
    </source>
</evidence>
<organism evidence="2 4">
    <name type="scientific">Holdemania massiliensis</name>
    <dbReference type="NCBI Taxonomy" id="1468449"/>
    <lineage>
        <taxon>Bacteria</taxon>
        <taxon>Bacillati</taxon>
        <taxon>Bacillota</taxon>
        <taxon>Erysipelotrichia</taxon>
        <taxon>Erysipelotrichales</taxon>
        <taxon>Erysipelotrichaceae</taxon>
        <taxon>Holdemania</taxon>
    </lineage>
</organism>
<keyword evidence="5" id="KW-1185">Reference proteome</keyword>
<dbReference type="EMBL" id="WKPJ01000017">
    <property type="protein sequence ID" value="MSA89911.1"/>
    <property type="molecule type" value="Genomic_DNA"/>
</dbReference>
<name>A0A6N7S7Q7_9FIRM</name>
<dbReference type="PANTHER" id="PTHR34580">
    <property type="match status" value="1"/>
</dbReference>
<dbReference type="Proteomes" id="UP000433575">
    <property type="component" value="Unassembled WGS sequence"/>
</dbReference>
<dbReference type="EMBL" id="WKPI01000019">
    <property type="protein sequence ID" value="MSC33666.1"/>
    <property type="molecule type" value="Genomic_DNA"/>
</dbReference>
<dbReference type="PANTHER" id="PTHR34580:SF1">
    <property type="entry name" value="PROTEIN PAFC"/>
    <property type="match status" value="1"/>
</dbReference>
<gene>
    <name evidence="3" type="ORF">GKD88_11090</name>
    <name evidence="2" type="ORF">GKE08_11290</name>
</gene>
<dbReference type="AlphaFoldDB" id="A0A6N7S7Q7"/>
<dbReference type="OrthoDB" id="9772503at2"/>
<dbReference type="Proteomes" id="UP000480929">
    <property type="component" value="Unassembled WGS sequence"/>
</dbReference>
<dbReference type="InterPro" id="IPR051534">
    <property type="entry name" value="CBASS_pafABC_assoc_protein"/>
</dbReference>
<reference evidence="4 5" key="1">
    <citation type="journal article" date="2019" name="Nat. Med.">
        <title>A library of human gut bacterial isolates paired with longitudinal multiomics data enables mechanistic microbiome research.</title>
        <authorList>
            <person name="Poyet M."/>
            <person name="Groussin M."/>
            <person name="Gibbons S.M."/>
            <person name="Avila-Pacheco J."/>
            <person name="Jiang X."/>
            <person name="Kearney S.M."/>
            <person name="Perrotta A.R."/>
            <person name="Berdy B."/>
            <person name="Zhao S."/>
            <person name="Lieberman T.D."/>
            <person name="Swanson P.K."/>
            <person name="Smith M."/>
            <person name="Roesemann S."/>
            <person name="Alexander J.E."/>
            <person name="Rich S.A."/>
            <person name="Livny J."/>
            <person name="Vlamakis H."/>
            <person name="Clish C."/>
            <person name="Bullock K."/>
            <person name="Deik A."/>
            <person name="Scott J."/>
            <person name="Pierce K.A."/>
            <person name="Xavier R.J."/>
            <person name="Alm E.J."/>
        </authorList>
    </citation>
    <scope>NUCLEOTIDE SEQUENCE [LARGE SCALE GENOMIC DNA]</scope>
    <source>
        <strain evidence="2 4">BIOML-A4</strain>
        <strain evidence="3 5">BIOML-A5</strain>
    </source>
</reference>
<accession>A0A6N7S7Q7</accession>
<sequence>MEIPPCFELIIAIRMYKKTDTFIMESEVNNMADKKVSILSLLQILKTESDAQHPLSASAILEKMSRQDQCTIDRRTLYANIQMLIDFGYDISTYQENGQGYYLNERDFEESEIMLLCSAVHASNFIPRYHSNALIKKLLMTQSKYVGQKYHQRIYVDNLRKKDNQDFFLSLQILLEAIEEKRTVTFDYVQYNEKLQLVPRRDHPYVVQPVYLVYENEKTYLVARHEKYQNFSHYRVDKIRNILKGERYEMRLEQIDDPYEYAKTKIHMFGGEVLDFMLLCHKRILDDIVDQFGKEISIVIKDEEHFITRVKGSREGIIYLAMQYAKYLEILEPAEVRDEIKMIFRDVLARYEKDEKK</sequence>
<feature type="domain" description="WYL" evidence="1">
    <location>
        <begin position="171"/>
        <end position="242"/>
    </location>
</feature>
<evidence type="ECO:0000313" key="5">
    <source>
        <dbReference type="Proteomes" id="UP000480929"/>
    </source>
</evidence>
<dbReference type="InterPro" id="IPR026881">
    <property type="entry name" value="WYL_dom"/>
</dbReference>
<dbReference type="Pfam" id="PF13280">
    <property type="entry name" value="WYL"/>
    <property type="match status" value="1"/>
</dbReference>
<evidence type="ECO:0000313" key="2">
    <source>
        <dbReference type="EMBL" id="MSA89911.1"/>
    </source>
</evidence>
<comment type="caution">
    <text evidence="2">The sequence shown here is derived from an EMBL/GenBank/DDBJ whole genome shotgun (WGS) entry which is preliminary data.</text>
</comment>
<protein>
    <submittedName>
        <fullName evidence="2">WYL domain-containing protein</fullName>
    </submittedName>
</protein>
<dbReference type="PROSITE" id="PS52050">
    <property type="entry name" value="WYL"/>
    <property type="match status" value="1"/>
</dbReference>
<evidence type="ECO:0000259" key="1">
    <source>
        <dbReference type="Pfam" id="PF13280"/>
    </source>
</evidence>
<proteinExistence type="predicted"/>